<dbReference type="AlphaFoldDB" id="A0A4V3X9L4"/>
<reference evidence="1 2" key="1">
    <citation type="submission" date="2019-02" db="EMBL/GenBank/DDBJ databases">
        <title>Genome sequencing of the rare red list fungi Phlebia centrifuga.</title>
        <authorList>
            <person name="Buettner E."/>
            <person name="Kellner H."/>
        </authorList>
    </citation>
    <scope>NUCLEOTIDE SEQUENCE [LARGE SCALE GENOMIC DNA]</scope>
    <source>
        <strain evidence="1 2">DSM 108282</strain>
    </source>
</reference>
<protein>
    <submittedName>
        <fullName evidence="1">Uncharacterized protein</fullName>
    </submittedName>
</protein>
<gene>
    <name evidence="1" type="ORF">EW026_g6894</name>
</gene>
<keyword evidence="2" id="KW-1185">Reference proteome</keyword>
<evidence type="ECO:0000313" key="1">
    <source>
        <dbReference type="EMBL" id="THG94612.1"/>
    </source>
</evidence>
<accession>A0A4V3X9L4</accession>
<name>A0A4V3X9L4_9APHY</name>
<proteinExistence type="predicted"/>
<sequence length="119" mass="13867">MINLRRRQQRLLPDLRMKEVKSLDCLSEVEAKKQIEEDIKHFFQIRDLDEAEVYCQSTFEEGFTPTAEILDAVAIDVPNAYPLFVTMAKGAGLNKDEERYIRFASKSWDNNKLLHMLTS</sequence>
<dbReference type="EMBL" id="SGPJ01000422">
    <property type="protein sequence ID" value="THG94612.1"/>
    <property type="molecule type" value="Genomic_DNA"/>
</dbReference>
<comment type="caution">
    <text evidence="1">The sequence shown here is derived from an EMBL/GenBank/DDBJ whole genome shotgun (WGS) entry which is preliminary data.</text>
</comment>
<organism evidence="1 2">
    <name type="scientific">Hermanssonia centrifuga</name>
    <dbReference type="NCBI Taxonomy" id="98765"/>
    <lineage>
        <taxon>Eukaryota</taxon>
        <taxon>Fungi</taxon>
        <taxon>Dikarya</taxon>
        <taxon>Basidiomycota</taxon>
        <taxon>Agaricomycotina</taxon>
        <taxon>Agaricomycetes</taxon>
        <taxon>Polyporales</taxon>
        <taxon>Meruliaceae</taxon>
        <taxon>Hermanssonia</taxon>
    </lineage>
</organism>
<evidence type="ECO:0000313" key="2">
    <source>
        <dbReference type="Proteomes" id="UP000309038"/>
    </source>
</evidence>
<dbReference type="Proteomes" id="UP000309038">
    <property type="component" value="Unassembled WGS sequence"/>
</dbReference>